<organism evidence="1 2">
    <name type="scientific">Paenimyroides viscosum</name>
    <dbReference type="NCBI Taxonomy" id="2488729"/>
    <lineage>
        <taxon>Bacteria</taxon>
        <taxon>Pseudomonadati</taxon>
        <taxon>Bacteroidota</taxon>
        <taxon>Flavobacteriia</taxon>
        <taxon>Flavobacteriales</taxon>
        <taxon>Flavobacteriaceae</taxon>
        <taxon>Paenimyroides</taxon>
    </lineage>
</organism>
<dbReference type="EMBL" id="RQTJ01000051">
    <property type="protein sequence ID" value="RRA89834.1"/>
    <property type="molecule type" value="Genomic_DNA"/>
</dbReference>
<evidence type="ECO:0000313" key="2">
    <source>
        <dbReference type="Proteomes" id="UP000268372"/>
    </source>
</evidence>
<keyword evidence="2" id="KW-1185">Reference proteome</keyword>
<name>A0A3P1ALN1_9FLAO</name>
<accession>A0A3P1ALN1</accession>
<dbReference type="RefSeq" id="WP_124900513.1">
    <property type="nucleotide sequence ID" value="NZ_RQTJ01000051.1"/>
</dbReference>
<dbReference type="Proteomes" id="UP000268372">
    <property type="component" value="Unassembled WGS sequence"/>
</dbReference>
<protein>
    <submittedName>
        <fullName evidence="1">Uncharacterized protein</fullName>
    </submittedName>
</protein>
<comment type="caution">
    <text evidence="1">The sequence shown here is derived from an EMBL/GenBank/DDBJ whole genome shotgun (WGS) entry which is preliminary data.</text>
</comment>
<evidence type="ECO:0000313" key="1">
    <source>
        <dbReference type="EMBL" id="RRA89834.1"/>
    </source>
</evidence>
<dbReference type="AlphaFoldDB" id="A0A3P1ALN1"/>
<gene>
    <name evidence="1" type="ORF">EG242_14155</name>
</gene>
<proteinExistence type="predicted"/>
<dbReference type="OrthoDB" id="713751at2"/>
<reference evidence="1 2" key="1">
    <citation type="submission" date="2018-11" db="EMBL/GenBank/DDBJ databases">
        <title>Flavobacterium sp. nov., YIM 102796 draft genome.</title>
        <authorList>
            <person name="Li G."/>
            <person name="Jiang Y."/>
        </authorList>
    </citation>
    <scope>NUCLEOTIDE SEQUENCE [LARGE SCALE GENOMIC DNA]</scope>
    <source>
        <strain evidence="1 2">YIM 102796</strain>
    </source>
</reference>
<sequence length="109" mass="12309">MLGFVLFSLSPCTVKEVFLSSVNAEFANSLNKTKTTTSISRCAYSQNENQQISVEKNSEIKKQIESVDFFDKPFFAVLSTKVYNDYSKTSSGNSPPKYILYKRLKIDIA</sequence>